<keyword evidence="2" id="KW-1185">Reference proteome</keyword>
<dbReference type="AlphaFoldDB" id="A0A5B7YEL4"/>
<sequence length="114" mass="13460">MFTRPKRQKQVIIDRQIHHLHQVMADKCLSQPDYFTAIQVNLNQRYEEKMISYGSYLLWQGILEARDDPDIFRRLLLANDSRTKALRRKTIFTGVLTEAEREEALTTYIASEMA</sequence>
<dbReference type="KEGG" id="salk:FBQ74_11325"/>
<dbReference type="OrthoDB" id="6322227at2"/>
<dbReference type="EMBL" id="CP039852">
    <property type="protein sequence ID" value="QCZ94028.1"/>
    <property type="molecule type" value="Genomic_DNA"/>
</dbReference>
<organism evidence="1 2">
    <name type="scientific">Salinimonas iocasae</name>
    <dbReference type="NCBI Taxonomy" id="2572577"/>
    <lineage>
        <taxon>Bacteria</taxon>
        <taxon>Pseudomonadati</taxon>
        <taxon>Pseudomonadota</taxon>
        <taxon>Gammaproteobacteria</taxon>
        <taxon>Alteromonadales</taxon>
        <taxon>Alteromonadaceae</taxon>
        <taxon>Alteromonas/Salinimonas group</taxon>
        <taxon>Salinimonas</taxon>
    </lineage>
</organism>
<name>A0A5B7YEL4_9ALTE</name>
<evidence type="ECO:0000313" key="2">
    <source>
        <dbReference type="Proteomes" id="UP000304912"/>
    </source>
</evidence>
<dbReference type="RefSeq" id="WP_139756770.1">
    <property type="nucleotide sequence ID" value="NZ_CP039852.1"/>
</dbReference>
<evidence type="ECO:0000313" key="1">
    <source>
        <dbReference type="EMBL" id="QCZ94028.1"/>
    </source>
</evidence>
<accession>A0A5B7YEL4</accession>
<dbReference type="Proteomes" id="UP000304912">
    <property type="component" value="Chromosome"/>
</dbReference>
<gene>
    <name evidence="1" type="ORF">FBQ74_11325</name>
</gene>
<proteinExistence type="predicted"/>
<reference evidence="1 2" key="1">
    <citation type="submission" date="2019-04" db="EMBL/GenBank/DDBJ databases">
        <title>Salinimonas iocasae sp. nov., a halophilic bacterium isolated from the outer tube casing of tubeworms in Okinawa Trough.</title>
        <authorList>
            <person name="Zhang H."/>
            <person name="Wang H."/>
            <person name="Li C."/>
        </authorList>
    </citation>
    <scope>NUCLEOTIDE SEQUENCE [LARGE SCALE GENOMIC DNA]</scope>
    <source>
        <strain evidence="1 2">KX18D6</strain>
    </source>
</reference>
<protein>
    <submittedName>
        <fullName evidence="1">Uncharacterized protein</fullName>
    </submittedName>
</protein>